<sequence length="96" mass="10737">NDLSNIATGSQNKIIMENPYKYDPLGSEILRVLDNNGTIIIKGSWNNPSMKNIEKIAADKGFTLSEKNVISSKGYSQSNGKPIQNETITEYKFIRK</sequence>
<dbReference type="Proteomes" id="UP000199698">
    <property type="component" value="Unassembled WGS sequence"/>
</dbReference>
<proteinExistence type="predicted"/>
<feature type="non-terminal residue" evidence="1">
    <location>
        <position position="1"/>
    </location>
</feature>
<evidence type="ECO:0000313" key="1">
    <source>
        <dbReference type="EMBL" id="SCC35164.1"/>
    </source>
</evidence>
<evidence type="ECO:0000313" key="2">
    <source>
        <dbReference type="Proteomes" id="UP000199698"/>
    </source>
</evidence>
<dbReference type="AlphaFoldDB" id="A0A1C4DUU6"/>
<protein>
    <submittedName>
        <fullName evidence="1">Uncharacterized protein</fullName>
    </submittedName>
</protein>
<dbReference type="EMBL" id="FMBA01000112">
    <property type="protein sequence ID" value="SCC35164.1"/>
    <property type="molecule type" value="Genomic_DNA"/>
</dbReference>
<name>A0A1C4DUU6_9GAMM</name>
<accession>A0A1C4DUU6</accession>
<keyword evidence="2" id="KW-1185">Reference proteome</keyword>
<reference evidence="2" key="1">
    <citation type="submission" date="2016-08" db="EMBL/GenBank/DDBJ databases">
        <authorList>
            <person name="Varghese N."/>
            <person name="Submissions Spin"/>
        </authorList>
    </citation>
    <scope>NUCLEOTIDE SEQUENCE [LARGE SCALE GENOMIC DNA]</scope>
    <source>
        <strain evidence="2">R-53144</strain>
    </source>
</reference>
<organism evidence="1 2">
    <name type="scientific">Gilliamella intestini</name>
    <dbReference type="NCBI Taxonomy" id="1798183"/>
    <lineage>
        <taxon>Bacteria</taxon>
        <taxon>Pseudomonadati</taxon>
        <taxon>Pseudomonadota</taxon>
        <taxon>Gammaproteobacteria</taxon>
        <taxon>Orbales</taxon>
        <taxon>Orbaceae</taxon>
        <taxon>Gilliamella</taxon>
    </lineage>
</organism>
<gene>
    <name evidence="1" type="ORF">GA0061080_11122</name>
</gene>